<protein>
    <submittedName>
        <fullName evidence="3">Filamentous hemagglutinin N-terminal domain-containing protein</fullName>
    </submittedName>
</protein>
<dbReference type="SUPFAM" id="SSF51126">
    <property type="entry name" value="Pectin lyase-like"/>
    <property type="match status" value="6"/>
</dbReference>
<dbReference type="Proteomes" id="UP000620559">
    <property type="component" value="Unassembled WGS sequence"/>
</dbReference>
<dbReference type="InterPro" id="IPR011050">
    <property type="entry name" value="Pectin_lyase_fold/virulence"/>
</dbReference>
<dbReference type="InterPro" id="IPR012334">
    <property type="entry name" value="Pectin_lyas_fold"/>
</dbReference>
<dbReference type="InterPro" id="IPR008638">
    <property type="entry name" value="FhaB/CdiA-like_TPS"/>
</dbReference>
<feature type="domain" description="Filamentous haemagglutinin FhaB/tRNA nuclease CdiA-like TPS" evidence="2">
    <location>
        <begin position="28"/>
        <end position="140"/>
    </location>
</feature>
<evidence type="ECO:0000313" key="4">
    <source>
        <dbReference type="Proteomes" id="UP000620559"/>
    </source>
</evidence>
<keyword evidence="4" id="KW-1185">Reference proteome</keyword>
<evidence type="ECO:0000256" key="1">
    <source>
        <dbReference type="SAM" id="SignalP"/>
    </source>
</evidence>
<dbReference type="Gene3D" id="2.160.20.10">
    <property type="entry name" value="Single-stranded right-handed beta-helix, Pectin lyase-like"/>
    <property type="match status" value="4"/>
</dbReference>
<name>A0A8J7FIW5_9CYAN</name>
<dbReference type="EMBL" id="JADEWL010000064">
    <property type="protein sequence ID" value="MBE9214571.1"/>
    <property type="molecule type" value="Genomic_DNA"/>
</dbReference>
<dbReference type="Pfam" id="PF05860">
    <property type="entry name" value="TPS"/>
    <property type="match status" value="1"/>
</dbReference>
<feature type="signal peptide" evidence="1">
    <location>
        <begin position="1"/>
        <end position="24"/>
    </location>
</feature>
<dbReference type="NCBIfam" id="TIGR01901">
    <property type="entry name" value="adhes_NPXG"/>
    <property type="match status" value="1"/>
</dbReference>
<feature type="chain" id="PRO_5035180647" evidence="1">
    <location>
        <begin position="25"/>
        <end position="1271"/>
    </location>
</feature>
<reference evidence="3" key="1">
    <citation type="submission" date="2020-10" db="EMBL/GenBank/DDBJ databases">
        <authorList>
            <person name="Castelo-Branco R."/>
            <person name="Eusebio N."/>
            <person name="Adriana R."/>
            <person name="Vieira A."/>
            <person name="Brugerolle De Fraissinette N."/>
            <person name="Rezende De Castro R."/>
            <person name="Schneider M.P."/>
            <person name="Vasconcelos V."/>
            <person name="Leao P.N."/>
        </authorList>
    </citation>
    <scope>NUCLEOTIDE SEQUENCE</scope>
    <source>
        <strain evidence="3">LEGE 06105</strain>
    </source>
</reference>
<organism evidence="3 4">
    <name type="scientific">Plectonema cf. radiosum LEGE 06105</name>
    <dbReference type="NCBI Taxonomy" id="945769"/>
    <lineage>
        <taxon>Bacteria</taxon>
        <taxon>Bacillati</taxon>
        <taxon>Cyanobacteriota</taxon>
        <taxon>Cyanophyceae</taxon>
        <taxon>Oscillatoriophycideae</taxon>
        <taxon>Oscillatoriales</taxon>
        <taxon>Microcoleaceae</taxon>
        <taxon>Plectonema</taxon>
    </lineage>
</organism>
<dbReference type="SMART" id="SM00912">
    <property type="entry name" value="Haemagg_act"/>
    <property type="match status" value="1"/>
</dbReference>
<evidence type="ECO:0000259" key="2">
    <source>
        <dbReference type="SMART" id="SM00912"/>
    </source>
</evidence>
<proteinExistence type="predicted"/>
<gene>
    <name evidence="3" type="ORF">IQ247_18175</name>
</gene>
<keyword evidence="1" id="KW-0732">Signal</keyword>
<sequence>MSWSCFLRITCAGIGAFWVNSVNAQITPDNTLLNNSSVKVQGNTNLIEGGTTAGSNLFHSFKDFIVPTGSEAYFNNAVDISNIITRVTGDSISNIDGLIKANDKANLFLINPNGIVFGENAKLDIRGSFVGSTAESIKFADDIEFSAKNPQNTSLLTVSVPLGLQYGTNPGKIEINGKGDTEREIPELYDPKSGLQVLSDKTLALLGGDVLLNGATLKAESGRIELGSVNGEGLVSITPQEKGFAFGFDNLENFGEIELSKNTVVDATGDGAGDVQLTGKNLTLRDNSVIVSTQTGTEKSGGIVINSTDSVNLNGINDTFIPSGLYANNVSGNATENTGNIRIDTQQLTVQNGATVITNAWSAGNAGDIDIKANGLRIEGGAKISVNTHNAGNAGNLNIDAEEVEVIGTGNNGNSPSLLSVSVEKENSTGSGGDLKINTNNLLVDGGGFIFAGTSGKGNGGNMTINANNLEVEGGAKISVNTYNAGNAGNLNIDAEEVEVIGTGNNGNSPSLLSVSVEKDSTGSGGDLKINTNNLLVDGGGFIFAGTSGKGNGGNMTINAIESVKIIGQGGENNQYPSALFVVAEQPSTGDSGSLIIDTKQMLVQDGAFVSASNNSQGGAGDMKITTHDLLLKNNARFFVGRVTEDKNVGNLTIKTNNLLVESGSAMQAGTSGTSGNLNIDAQDIKVIGTGNNGNTPSSLVVSTKTNSTGDGGSLNINTKRIQIEDGAFLSTGTSGEGIGGDLNINAEEYVYVIGKGGNNPENNQPYASGLFARAEKTSTSNAGKVTIKTKQILVQDGATISTSTDSPGDGGDLNINADTILIKDGAEISAGTNSGGKGGNLTLKAKDIQLIGTGNNGNTPSSLSTSASLNSKKDAGNVNITTKQILVRDGAFVATSTRGEGNGGDLNINAQDLQIIGTGGNNPGNNNQPYVSGLFTSAEKESSGKKAGDLIINTEQMLVQDGAQVAAGTFSAGDGGELTVNAEDVKLIGTGSALFARVLENGSGKAGNLTVNTNTLLVKDNAQVSVESLGTGNAGTLTLNARFINLDNNALLNASTQSADVNKEQATINIINARNLILRRDSQILTNAKGENVQGGNINIDSDAIVALENSDISANSQNSRGGRVTIETEGIFGTQVRDALTPQSDITATGATPNLSGITEISEFDIDPTQGITELPQNPIDSEALIASSCVVRSRERNGTFFITGGEGFSYRPGDPVPSVYSTVGVQSVPNNTSVKPRRRWKIGDPIVEPSGVYRLENGRRILSRECSR</sequence>
<comment type="caution">
    <text evidence="3">The sequence shown here is derived from an EMBL/GenBank/DDBJ whole genome shotgun (WGS) entry which is preliminary data.</text>
</comment>
<accession>A0A8J7FIW5</accession>
<dbReference type="AlphaFoldDB" id="A0A8J7FIW5"/>
<evidence type="ECO:0000313" key="3">
    <source>
        <dbReference type="EMBL" id="MBE9214571.1"/>
    </source>
</evidence>
<dbReference type="RefSeq" id="WP_193922513.1">
    <property type="nucleotide sequence ID" value="NZ_JADEWL010000064.1"/>
</dbReference>